<accession>A0A2W7IU55</accession>
<name>A0A2W7IU55_9PROT</name>
<reference evidence="1 2" key="1">
    <citation type="submission" date="2018-06" db="EMBL/GenBank/DDBJ databases">
        <title>Genomic Encyclopedia of Archaeal and Bacterial Type Strains, Phase II (KMG-II): from individual species to whole genera.</title>
        <authorList>
            <person name="Goeker M."/>
        </authorList>
    </citation>
    <scope>NUCLEOTIDE SEQUENCE [LARGE SCALE GENOMIC DNA]</scope>
    <source>
        <strain evidence="1 2">DSM 24525</strain>
    </source>
</reference>
<dbReference type="EMBL" id="QKYU01000017">
    <property type="protein sequence ID" value="PZW43007.1"/>
    <property type="molecule type" value="Genomic_DNA"/>
</dbReference>
<evidence type="ECO:0000313" key="2">
    <source>
        <dbReference type="Proteomes" id="UP000249688"/>
    </source>
</evidence>
<comment type="caution">
    <text evidence="1">The sequence shown here is derived from an EMBL/GenBank/DDBJ whole genome shotgun (WGS) entry which is preliminary data.</text>
</comment>
<dbReference type="OrthoDB" id="4823842at2"/>
<organism evidence="1 2">
    <name type="scientific">Humitalea rosea</name>
    <dbReference type="NCBI Taxonomy" id="990373"/>
    <lineage>
        <taxon>Bacteria</taxon>
        <taxon>Pseudomonadati</taxon>
        <taxon>Pseudomonadota</taxon>
        <taxon>Alphaproteobacteria</taxon>
        <taxon>Acetobacterales</taxon>
        <taxon>Roseomonadaceae</taxon>
        <taxon>Humitalea</taxon>
    </lineage>
</organism>
<dbReference type="AlphaFoldDB" id="A0A2W7IU55"/>
<sequence length="304" mass="30816">MIAAFEQRLATVLGSRLAAPFAGRVQVTPGAGLAGGPHILVASTDVAPAGSDFGIGRRPEPTTQDLARRLRVLRLAVTVELRVVPSDSTERSEAIQGMERVLYAIETADIAAGRALDAAPPADLGFRIARLGLLDARAPTLADDDGAAVIHLRAEGWFWPAGAVGETGPEIQEVRLRAGFLSLRLVGGPEPLIAGGAAAALRLESDAAGEMRLRADAPPAAAAFGTLSLALRRADGSPGVGSLTGGAAGPGGTRLVPLTAAGAVFGYTPPAAAGSEDLLIRMADPDGAARGAVLGRFPLRTAPA</sequence>
<protein>
    <submittedName>
        <fullName evidence="1">Uncharacterized protein</fullName>
    </submittedName>
</protein>
<dbReference type="Proteomes" id="UP000249688">
    <property type="component" value="Unassembled WGS sequence"/>
</dbReference>
<gene>
    <name evidence="1" type="ORF">C8P66_11732</name>
</gene>
<keyword evidence="2" id="KW-1185">Reference proteome</keyword>
<dbReference type="RefSeq" id="WP_111399104.1">
    <property type="nucleotide sequence ID" value="NZ_QKYU01000017.1"/>
</dbReference>
<evidence type="ECO:0000313" key="1">
    <source>
        <dbReference type="EMBL" id="PZW43007.1"/>
    </source>
</evidence>
<proteinExistence type="predicted"/>